<name>A0AAV7ZX51_9EUKA</name>
<dbReference type="Pfam" id="PF13092">
    <property type="entry name" value="CENP-L"/>
    <property type="match status" value="1"/>
</dbReference>
<evidence type="ECO:0000256" key="1">
    <source>
        <dbReference type="SAM" id="MobiDB-lite"/>
    </source>
</evidence>
<feature type="compositionally biased region" description="Basic and acidic residues" evidence="1">
    <location>
        <begin position="235"/>
        <end position="249"/>
    </location>
</feature>
<dbReference type="EMBL" id="JANTQA010000020">
    <property type="protein sequence ID" value="KAJ3446534.1"/>
    <property type="molecule type" value="Genomic_DNA"/>
</dbReference>
<feature type="region of interest" description="Disordered" evidence="1">
    <location>
        <begin position="399"/>
        <end position="446"/>
    </location>
</feature>
<feature type="region of interest" description="Disordered" evidence="1">
    <location>
        <begin position="282"/>
        <end position="313"/>
    </location>
</feature>
<proteinExistence type="predicted"/>
<gene>
    <name evidence="2" type="ORF">M0812_08344</name>
</gene>
<feature type="compositionally biased region" description="Basic residues" evidence="1">
    <location>
        <begin position="285"/>
        <end position="302"/>
    </location>
</feature>
<feature type="region of interest" description="Disordered" evidence="1">
    <location>
        <begin position="1"/>
        <end position="55"/>
    </location>
</feature>
<feature type="compositionally biased region" description="Basic residues" evidence="1">
    <location>
        <begin position="426"/>
        <end position="446"/>
    </location>
</feature>
<comment type="caution">
    <text evidence="2">The sequence shown here is derived from an EMBL/GenBank/DDBJ whole genome shotgun (WGS) entry which is preliminary data.</text>
</comment>
<feature type="region of interest" description="Disordered" evidence="1">
    <location>
        <begin position="102"/>
        <end position="262"/>
    </location>
</feature>
<evidence type="ECO:0000313" key="3">
    <source>
        <dbReference type="Proteomes" id="UP001146793"/>
    </source>
</evidence>
<dbReference type="AlphaFoldDB" id="A0AAV7ZX51"/>
<feature type="compositionally biased region" description="Basic residues" evidence="1">
    <location>
        <begin position="9"/>
        <end position="22"/>
    </location>
</feature>
<feature type="compositionally biased region" description="Low complexity" evidence="1">
    <location>
        <begin position="414"/>
        <end position="424"/>
    </location>
</feature>
<accession>A0AAV7ZX51</accession>
<reference evidence="2" key="1">
    <citation type="submission" date="2022-08" db="EMBL/GenBank/DDBJ databases">
        <title>Novel sulphate-reducing endosymbionts in the free-living metamonad Anaeramoeba.</title>
        <authorList>
            <person name="Jerlstrom-Hultqvist J."/>
            <person name="Cepicka I."/>
            <person name="Gallot-Lavallee L."/>
            <person name="Salas-Leiva D."/>
            <person name="Curtis B.A."/>
            <person name="Zahonova K."/>
            <person name="Pipaliya S."/>
            <person name="Dacks J."/>
            <person name="Roger A.J."/>
        </authorList>
    </citation>
    <scope>NUCLEOTIDE SEQUENCE</scope>
    <source>
        <strain evidence="2">Busselton2</strain>
    </source>
</reference>
<dbReference type="Proteomes" id="UP001146793">
    <property type="component" value="Unassembled WGS sequence"/>
</dbReference>
<feature type="region of interest" description="Disordered" evidence="1">
    <location>
        <begin position="61"/>
        <end position="80"/>
    </location>
</feature>
<protein>
    <submittedName>
        <fullName evidence="2">Centromere protein l</fullName>
    </submittedName>
</protein>
<feature type="compositionally biased region" description="Acidic residues" evidence="1">
    <location>
        <begin position="142"/>
        <end position="218"/>
    </location>
</feature>
<dbReference type="InterPro" id="IPR025204">
    <property type="entry name" value="CENP-L"/>
</dbReference>
<organism evidence="2 3">
    <name type="scientific">Anaeramoeba flamelloides</name>
    <dbReference type="NCBI Taxonomy" id="1746091"/>
    <lineage>
        <taxon>Eukaryota</taxon>
        <taxon>Metamonada</taxon>
        <taxon>Anaeramoebidae</taxon>
        <taxon>Anaeramoeba</taxon>
    </lineage>
</organism>
<evidence type="ECO:0000313" key="2">
    <source>
        <dbReference type="EMBL" id="KAJ3446534.1"/>
    </source>
</evidence>
<sequence length="705" mass="83559">MSSRIERRQRNRSQRGTYKRPTKNVIFDIQAKKVLKQSERRKQQTQKRTVKYKQPFKFQITRKENTNPNQQNETRRKIQSKSNFQFHIAHQSNNRKRILQPVDQNQQQSNKKSSEFQKPNYYPIVVNNQPNKEIGKEKQQQEEENIEKEDDEEEIENDLLPEIDVGNTEEDFMQEEIEMEEDDQEEEEEEQKEEEQKEEEIEIENQEIDDDDEEELQNEMETNQNLNKFSPETEFLEKQEKEKKQKSANENEETFFQRSKKKNKMKPKIFENIFKEQIDEEMMIKKKRRKNKKNKQKKKSKSKREEEQTIHSITNILNQTDNISTNKQNLSEKIQSSDFCGRWKVLRASPLVCNETYLTKYSKPSSYQQRLQLVFTQVLNDLCLFLDNRSQNIKKSKIKNSSYLQEDAEESESGSDSGNGNDYNGQRRRRRRRNRKGKRKRRRNRKKTKLLDFYEEDLNGSSYTASLKFNNLIVGINDDQKIIPTLEFLIYDQGEKIATLIFSTIKTVQSIQQEHWVQSKNQTLLVTLPLVLLNAKSNEILKQTGILQWLSQKFDCLISPVKFQASEMSGFITDWAHYYWNSIISKKQIDDHQIINNPKKNIGKKTQPIKLVYGVPVNGISDIVLQFPYAKIIQIIESGMAGKYGQNLIPLLQRQFFSVFKINLDCCILKQIIFPSFIVKKAGIVTFRTDKAAIIFLEQLYEIIW</sequence>